<proteinExistence type="predicted"/>
<organism evidence="1 2">
    <name type="scientific">Aquipseudomonas alcaligenes</name>
    <name type="common">Pseudomonas alcaligenes</name>
    <dbReference type="NCBI Taxonomy" id="43263"/>
    <lineage>
        <taxon>Bacteria</taxon>
        <taxon>Pseudomonadati</taxon>
        <taxon>Pseudomonadota</taxon>
        <taxon>Gammaproteobacteria</taxon>
        <taxon>Pseudomonadales</taxon>
        <taxon>Pseudomonadaceae</taxon>
        <taxon>Aquipseudomonas</taxon>
    </lineage>
</organism>
<protein>
    <submittedName>
        <fullName evidence="1">TIGR02450 family Trp-rich protein</fullName>
    </submittedName>
</protein>
<dbReference type="Proteomes" id="UP000248146">
    <property type="component" value="Unassembled WGS sequence"/>
</dbReference>
<dbReference type="EMBL" id="QJRX01000003">
    <property type="protein sequence ID" value="PYC27180.1"/>
    <property type="molecule type" value="Genomic_DNA"/>
</dbReference>
<reference evidence="1 2" key="1">
    <citation type="submission" date="2018-06" db="EMBL/GenBank/DDBJ databases">
        <title>Pseudomonas diversity within urban Lake Michigan freshwaters.</title>
        <authorList>
            <person name="Batrich M."/>
            <person name="Hatzopoulos T."/>
            <person name="Putonti C."/>
        </authorList>
    </citation>
    <scope>NUCLEOTIDE SEQUENCE [LARGE SCALE GENOMIC DNA]</scope>
    <source>
        <strain evidence="1 2">MB-090714</strain>
    </source>
</reference>
<dbReference type="InterPro" id="IPR012663">
    <property type="entry name" value="CHP02450_Tryp"/>
</dbReference>
<sequence>MTPGRINPRKLLLSKWTARQPRNREKHFLVTELHCDEEGEVLAVELQAVLTRRSERIDWRLLEDGERWRMGWA</sequence>
<dbReference type="AlphaFoldDB" id="A0A2V4LQT9"/>
<gene>
    <name evidence="1" type="ORF">DMO17_05410</name>
</gene>
<dbReference type="Pfam" id="PF09493">
    <property type="entry name" value="DUF2389"/>
    <property type="match status" value="1"/>
</dbReference>
<evidence type="ECO:0000313" key="2">
    <source>
        <dbReference type="Proteomes" id="UP000248146"/>
    </source>
</evidence>
<name>A0A2V4LQT9_AQUAC</name>
<dbReference type="NCBIfam" id="TIGR02450">
    <property type="entry name" value="TIGR02450 family Trp-rich protein"/>
    <property type="match status" value="1"/>
</dbReference>
<comment type="caution">
    <text evidence="1">The sequence shown here is derived from an EMBL/GenBank/DDBJ whole genome shotgun (WGS) entry which is preliminary data.</text>
</comment>
<accession>A0A2V4LQT9</accession>
<dbReference type="OrthoDB" id="5592973at2"/>
<evidence type="ECO:0000313" key="1">
    <source>
        <dbReference type="EMBL" id="PYC27180.1"/>
    </source>
</evidence>
<dbReference type="RefSeq" id="WP_110681449.1">
    <property type="nucleotide sequence ID" value="NZ_QJRX01000003.1"/>
</dbReference>